<dbReference type="EMBL" id="DF820491">
    <property type="protein sequence ID" value="GAK31174.1"/>
    <property type="molecule type" value="Genomic_DNA"/>
</dbReference>
<dbReference type="PIRSF" id="PIRSF007023">
    <property type="entry name" value="UDP-Galf_transf"/>
    <property type="match status" value="1"/>
</dbReference>
<keyword evidence="5" id="KW-1185">Reference proteome</keyword>
<evidence type="ECO:0000313" key="5">
    <source>
        <dbReference type="Proteomes" id="UP000030643"/>
    </source>
</evidence>
<evidence type="ECO:0000313" key="4">
    <source>
        <dbReference type="EMBL" id="GAK31174.1"/>
    </source>
</evidence>
<dbReference type="STRING" id="1329250.WOSG25_080060"/>
<dbReference type="RefSeq" id="WP_027699187.1">
    <property type="nucleotide sequence ID" value="NZ_DF820491.1"/>
</dbReference>
<dbReference type="eggNOG" id="COG0438">
    <property type="taxonomic scope" value="Bacteria"/>
</dbReference>
<proteinExistence type="predicted"/>
<dbReference type="SUPFAM" id="SSF53756">
    <property type="entry name" value="UDP-Glycosyltransferase/glycogen phosphorylase"/>
    <property type="match status" value="1"/>
</dbReference>
<dbReference type="GO" id="GO:0016740">
    <property type="term" value="F:transferase activity"/>
    <property type="evidence" value="ECO:0007669"/>
    <property type="project" value="UniProtKB-KW"/>
</dbReference>
<dbReference type="AlphaFoldDB" id="A0A069CUL7"/>
<evidence type="ECO:0000256" key="1">
    <source>
        <dbReference type="ARBA" id="ARBA00022679"/>
    </source>
</evidence>
<protein>
    <submittedName>
        <fullName evidence="4">Beta-1,6-galactofuranosyltransferase</fullName>
    </submittedName>
</protein>
<reference evidence="5" key="1">
    <citation type="journal article" date="2014" name="Genome Announc.">
        <title>Draft genome sequence of Weissella oryzae SG25T, isolated from fermented rice grains.</title>
        <authorList>
            <person name="Tanizawa Y."/>
            <person name="Fujisawa T."/>
            <person name="Mochizuki T."/>
            <person name="Kaminuma E."/>
            <person name="Suzuki Y."/>
            <person name="Nakamura Y."/>
            <person name="Tohno M."/>
        </authorList>
    </citation>
    <scope>NUCLEOTIDE SEQUENCE [LARGE SCALE GENOMIC DNA]</scope>
    <source>
        <strain evidence="5">DSM 25784 / JCM 18191 / LMG 30913 / SG25</strain>
    </source>
</reference>
<gene>
    <name evidence="4" type="ORF">WOSG25_080060</name>
</gene>
<dbReference type="Pfam" id="PF26334">
    <property type="entry name" value="Gtf3_N"/>
    <property type="match status" value="1"/>
</dbReference>
<evidence type="ECO:0000259" key="3">
    <source>
        <dbReference type="Pfam" id="PF26337"/>
    </source>
</evidence>
<name>A0A069CUL7_WEIOS</name>
<keyword evidence="1 4" id="KW-0808">Transferase</keyword>
<evidence type="ECO:0000259" key="2">
    <source>
        <dbReference type="Pfam" id="PF26334"/>
    </source>
</evidence>
<organism evidence="4 5">
    <name type="scientific">Weissella oryzae (strain DSM 25784 / JCM 18191 / LMG 30913 / SG25)</name>
    <dbReference type="NCBI Taxonomy" id="1329250"/>
    <lineage>
        <taxon>Bacteria</taxon>
        <taxon>Bacillati</taxon>
        <taxon>Bacillota</taxon>
        <taxon>Bacilli</taxon>
        <taxon>Lactobacillales</taxon>
        <taxon>Lactobacillaceae</taxon>
        <taxon>Weissella</taxon>
    </lineage>
</organism>
<dbReference type="Pfam" id="PF26337">
    <property type="entry name" value="Gtf3_C"/>
    <property type="match status" value="1"/>
</dbReference>
<dbReference type="InterPro" id="IPR058591">
    <property type="entry name" value="Gtf3_N"/>
</dbReference>
<dbReference type="Gene3D" id="3.40.50.2000">
    <property type="entry name" value="Glycogen Phosphorylase B"/>
    <property type="match status" value="2"/>
</dbReference>
<dbReference type="Proteomes" id="UP000030643">
    <property type="component" value="Unassembled WGS sequence"/>
</dbReference>
<dbReference type="OrthoDB" id="9790931at2"/>
<dbReference type="InterPro" id="IPR058592">
    <property type="entry name" value="Gtf3_C"/>
</dbReference>
<accession>A0A069CUL7</accession>
<feature type="domain" description="Glucosyltransferase 3-like C-terminal" evidence="3">
    <location>
        <begin position="182"/>
        <end position="337"/>
    </location>
</feature>
<feature type="domain" description="Glucosyltransferase 3-like N-terminal" evidence="2">
    <location>
        <begin position="2"/>
        <end position="162"/>
    </location>
</feature>
<sequence length="355" mass="40299">MTYWITEVDDNEYANNHASGIIANRMAAESVNEIGFRILHYPRMYAEELRTEGKEARQVRLESLLSAVLPGDIVIVQYPLWTNYTEFEVEFIDYLSTVRKAKIVAMVWDILSWIHDNRERDYTGDASLWMLNRYDLVIAANPKMARRLASEGGVNKPLISMDLTDFVYQGPLKEKRFIKELYYVATGIDPAILAEYASKVPINFIGPHQKEAVPDYIKLLGPMKSIDIPSQLEGGFGLLYYAKGSGYKGMHHYGEYNNPMKLSLYLASGLPVIVMANSAHAEWIAQRGVGIVVNSLAEIDAKIDALTETDYEQMLENIKPWQMAVTQGFFSKQAAIETVRYLELGFTDRLVNVEE</sequence>